<feature type="region of interest" description="Disordered" evidence="12">
    <location>
        <begin position="471"/>
        <end position="544"/>
    </location>
</feature>
<evidence type="ECO:0000256" key="2">
    <source>
        <dbReference type="ARBA" id="ARBA00022614"/>
    </source>
</evidence>
<dbReference type="FunFam" id="3.30.200.20:FF:000315">
    <property type="entry name" value="Calcium-dependent protein kinase 3"/>
    <property type="match status" value="1"/>
</dbReference>
<keyword evidence="7 9" id="KW-0067">ATP-binding</keyword>
<keyword evidence="2" id="KW-0433">Leucine-rich repeat</keyword>
<evidence type="ECO:0000256" key="8">
    <source>
        <dbReference type="PIRSR" id="PIRSR630616-1"/>
    </source>
</evidence>
<evidence type="ECO:0000256" key="12">
    <source>
        <dbReference type="SAM" id="MobiDB-lite"/>
    </source>
</evidence>
<evidence type="ECO:0000313" key="14">
    <source>
        <dbReference type="EMBL" id="CAD2221782.1"/>
    </source>
</evidence>
<dbReference type="PROSITE" id="PS00107">
    <property type="entry name" value="PROTEIN_KINASE_ATP"/>
    <property type="match status" value="1"/>
</dbReference>
<evidence type="ECO:0000256" key="11">
    <source>
        <dbReference type="PROSITE-ProRule" id="PRU10141"/>
    </source>
</evidence>
<dbReference type="InterPro" id="IPR001611">
    <property type="entry name" value="Leu-rich_rpt"/>
</dbReference>
<evidence type="ECO:0000313" key="15">
    <source>
        <dbReference type="Proteomes" id="UP000515908"/>
    </source>
</evidence>
<keyword evidence="6 14" id="KW-0418">Kinase</keyword>
<dbReference type="SMART" id="SM00220">
    <property type="entry name" value="S_TKc"/>
    <property type="match status" value="1"/>
</dbReference>
<dbReference type="InterPro" id="IPR030616">
    <property type="entry name" value="Aur-like"/>
</dbReference>
<dbReference type="SUPFAM" id="SSF52047">
    <property type="entry name" value="RNI-like"/>
    <property type="match status" value="1"/>
</dbReference>
<feature type="active site" description="Proton acceptor" evidence="8">
    <location>
        <position position="146"/>
    </location>
</feature>
<dbReference type="VEuPathDB" id="TriTrypDB:ADEAN_000931700"/>
<feature type="cross-link" description="Glycyl lysine isopeptide (Lys-Gly) (interchain with G-Cter in SUMO2)" evidence="10">
    <location>
        <position position="148"/>
    </location>
</feature>
<dbReference type="FunFam" id="1.10.510.10:FF:000673">
    <property type="entry name" value="CAMK family protein kinase"/>
    <property type="match status" value="1"/>
</dbReference>
<evidence type="ECO:0000256" key="1">
    <source>
        <dbReference type="ARBA" id="ARBA00022527"/>
    </source>
</evidence>
<dbReference type="AlphaFoldDB" id="A0A7G2CU74"/>
<sequence>MDYYALQDTLSVEPATVRVEARYQLQQEIGKGSYGVVWTAQKRKQGLDTVYAVKQINKKKAGEKGLKEIMGEAETMSLLNHPNIVRLEETFQDECNLWIVMEYVPKGELQDMLREGPLPETSVRRIVTQLLMAIEYIHDKGVVHRDLKPANCLVTADGTVKISDFGFAVLAGAEQCLSTYCGTVCFMAPEILLEKNYGKPVDMWALGVMTYFMFLHRYPFRGSTSDALKTAIVLHKCDVETSPKLTQFPLMQDFINSLLNADPNKRLTAKEALKHPWIKSGMEALASRTSLSQPRATTEARSALTRFRTGVMAVIALHRMCYFQKCRVLSKKGYRSLHVLYNFHYLVTGRFEPADPTLRCSRMFASSPEAVNELLPMISANSTITHIDLSHNNISSLATVQAFLKVVGGHRSVVSFDISHNPIPAVAGRGLIRLVRNPASHITQLDVSDTYITLETVQQIHTLLHEKNSAAVETSGHHNFHSKNSNELPETIKDSSSARSSAQRRGLLSSSSAKSTVTNSAGSARKELTRLPPLPRRALVRAKK</sequence>
<dbReference type="Gene3D" id="1.10.510.10">
    <property type="entry name" value="Transferase(Phosphotransferase) domain 1"/>
    <property type="match status" value="1"/>
</dbReference>
<evidence type="ECO:0000256" key="10">
    <source>
        <dbReference type="PIRSR" id="PIRSR630616-3"/>
    </source>
</evidence>
<dbReference type="GO" id="GO:0004674">
    <property type="term" value="F:protein serine/threonine kinase activity"/>
    <property type="evidence" value="ECO:0007669"/>
    <property type="project" value="UniProtKB-KW"/>
</dbReference>
<keyword evidence="5 9" id="KW-0547">Nucleotide-binding</keyword>
<dbReference type="InterPro" id="IPR017441">
    <property type="entry name" value="Protein_kinase_ATP_BS"/>
</dbReference>
<keyword evidence="1" id="KW-0723">Serine/threonine-protein kinase</keyword>
<dbReference type="InterPro" id="IPR011009">
    <property type="entry name" value="Kinase-like_dom_sf"/>
</dbReference>
<keyword evidence="4" id="KW-0677">Repeat</keyword>
<dbReference type="PROSITE" id="PS00108">
    <property type="entry name" value="PROTEIN_KINASE_ST"/>
    <property type="match status" value="1"/>
</dbReference>
<dbReference type="PROSITE" id="PS50011">
    <property type="entry name" value="PROTEIN_KINASE_DOM"/>
    <property type="match status" value="1"/>
</dbReference>
<dbReference type="Proteomes" id="UP000515908">
    <property type="component" value="Chromosome 22"/>
</dbReference>
<proteinExistence type="predicted"/>
<evidence type="ECO:0000256" key="7">
    <source>
        <dbReference type="ARBA" id="ARBA00022840"/>
    </source>
</evidence>
<dbReference type="InterPro" id="IPR008271">
    <property type="entry name" value="Ser/Thr_kinase_AS"/>
</dbReference>
<name>A0A7G2CU74_9TRYP</name>
<dbReference type="EMBL" id="LR877166">
    <property type="protein sequence ID" value="CAD2221782.1"/>
    <property type="molecule type" value="Genomic_DNA"/>
</dbReference>
<keyword evidence="3" id="KW-0808">Transferase</keyword>
<dbReference type="SUPFAM" id="SSF56112">
    <property type="entry name" value="Protein kinase-like (PK-like)"/>
    <property type="match status" value="1"/>
</dbReference>
<dbReference type="Pfam" id="PF00069">
    <property type="entry name" value="Pkinase"/>
    <property type="match status" value="1"/>
</dbReference>
<accession>A0A7G2CU74</accession>
<evidence type="ECO:0000259" key="13">
    <source>
        <dbReference type="PROSITE" id="PS50011"/>
    </source>
</evidence>
<evidence type="ECO:0000256" key="5">
    <source>
        <dbReference type="ARBA" id="ARBA00022741"/>
    </source>
</evidence>
<gene>
    <name evidence="14" type="ORF">ADEAN_000931700</name>
</gene>
<evidence type="ECO:0000256" key="4">
    <source>
        <dbReference type="ARBA" id="ARBA00022737"/>
    </source>
</evidence>
<keyword evidence="15" id="KW-1185">Reference proteome</keyword>
<protein>
    <submittedName>
        <fullName evidence="14">Protein kinase domain/Protein tyrosine kinase/Kinase-like, putative</fullName>
    </submittedName>
</protein>
<dbReference type="PANTHER" id="PTHR24350">
    <property type="entry name" value="SERINE/THREONINE-PROTEIN KINASE IAL-RELATED"/>
    <property type="match status" value="1"/>
</dbReference>
<dbReference type="GO" id="GO:0005524">
    <property type="term" value="F:ATP binding"/>
    <property type="evidence" value="ECO:0007669"/>
    <property type="project" value="UniProtKB-UniRule"/>
</dbReference>
<evidence type="ECO:0000256" key="6">
    <source>
        <dbReference type="ARBA" id="ARBA00022777"/>
    </source>
</evidence>
<dbReference type="Gene3D" id="3.80.10.10">
    <property type="entry name" value="Ribonuclease Inhibitor"/>
    <property type="match status" value="1"/>
</dbReference>
<evidence type="ECO:0000256" key="9">
    <source>
        <dbReference type="PIRSR" id="PIRSR630616-2"/>
    </source>
</evidence>
<feature type="binding site" evidence="9">
    <location>
        <position position="164"/>
    </location>
    <ligand>
        <name>ATP</name>
        <dbReference type="ChEBI" id="CHEBI:30616"/>
    </ligand>
</feature>
<evidence type="ECO:0000256" key="3">
    <source>
        <dbReference type="ARBA" id="ARBA00022679"/>
    </source>
</evidence>
<feature type="compositionally biased region" description="Low complexity" evidence="12">
    <location>
        <begin position="495"/>
        <end position="521"/>
    </location>
</feature>
<organism evidence="14 15">
    <name type="scientific">Angomonas deanei</name>
    <dbReference type="NCBI Taxonomy" id="59799"/>
    <lineage>
        <taxon>Eukaryota</taxon>
        <taxon>Discoba</taxon>
        <taxon>Euglenozoa</taxon>
        <taxon>Kinetoplastea</taxon>
        <taxon>Metakinetoplastina</taxon>
        <taxon>Trypanosomatida</taxon>
        <taxon>Trypanosomatidae</taxon>
        <taxon>Strigomonadinae</taxon>
        <taxon>Angomonas</taxon>
    </lineage>
</organism>
<feature type="domain" description="Protein kinase" evidence="13">
    <location>
        <begin position="23"/>
        <end position="278"/>
    </location>
</feature>
<feature type="binding site" evidence="9 11">
    <location>
        <position position="54"/>
    </location>
    <ligand>
        <name>ATP</name>
        <dbReference type="ChEBI" id="CHEBI:30616"/>
    </ligand>
</feature>
<dbReference type="InterPro" id="IPR032675">
    <property type="entry name" value="LRR_dom_sf"/>
</dbReference>
<reference evidence="14 15" key="1">
    <citation type="submission" date="2020-08" db="EMBL/GenBank/DDBJ databases">
        <authorList>
            <person name="Newling K."/>
            <person name="Davey J."/>
            <person name="Forrester S."/>
        </authorList>
    </citation>
    <scope>NUCLEOTIDE SEQUENCE [LARGE SCALE GENOMIC DNA]</scope>
    <source>
        <strain evidence="15">Crithidia deanei Carvalho (ATCC PRA-265)</strain>
    </source>
</reference>
<dbReference type="InterPro" id="IPR000719">
    <property type="entry name" value="Prot_kinase_dom"/>
</dbReference>
<dbReference type="PROSITE" id="PS51450">
    <property type="entry name" value="LRR"/>
    <property type="match status" value="1"/>
</dbReference>